<gene>
    <name evidence="1" type="ORF">J2S74_001505</name>
</gene>
<protein>
    <submittedName>
        <fullName evidence="1">Uncharacterized protein</fullName>
    </submittedName>
</protein>
<comment type="caution">
    <text evidence="1">The sequence shown here is derived from an EMBL/GenBank/DDBJ whole genome shotgun (WGS) entry which is preliminary data.</text>
</comment>
<sequence length="68" mass="7915">MICKCGGILDVIRIEEPPKSLSNHKKLIYNRVCDVQCLKCGKVYYSQPYDFGMRSLNSVRQIEKNNNY</sequence>
<accession>A0ABT9ZSD3</accession>
<reference evidence="1 2" key="1">
    <citation type="submission" date="2023-07" db="EMBL/GenBank/DDBJ databases">
        <title>Genomic Encyclopedia of Type Strains, Phase IV (KMG-IV): sequencing the most valuable type-strain genomes for metagenomic binning, comparative biology and taxonomic classification.</title>
        <authorList>
            <person name="Goeker M."/>
        </authorList>
    </citation>
    <scope>NUCLEOTIDE SEQUENCE [LARGE SCALE GENOMIC DNA]</scope>
    <source>
        <strain evidence="1 2">DSM 9768</strain>
    </source>
</reference>
<proteinExistence type="predicted"/>
<dbReference type="Proteomes" id="UP001230005">
    <property type="component" value="Unassembled WGS sequence"/>
</dbReference>
<organism evidence="1 2">
    <name type="scientific">Evansella vedderi</name>
    <dbReference type="NCBI Taxonomy" id="38282"/>
    <lineage>
        <taxon>Bacteria</taxon>
        <taxon>Bacillati</taxon>
        <taxon>Bacillota</taxon>
        <taxon>Bacilli</taxon>
        <taxon>Bacillales</taxon>
        <taxon>Bacillaceae</taxon>
        <taxon>Evansella</taxon>
    </lineage>
</organism>
<name>A0ABT9ZSD3_9BACI</name>
<dbReference type="EMBL" id="JAUSUG010000004">
    <property type="protein sequence ID" value="MDQ0254132.1"/>
    <property type="molecule type" value="Genomic_DNA"/>
</dbReference>
<evidence type="ECO:0000313" key="1">
    <source>
        <dbReference type="EMBL" id="MDQ0254132.1"/>
    </source>
</evidence>
<evidence type="ECO:0000313" key="2">
    <source>
        <dbReference type="Proteomes" id="UP001230005"/>
    </source>
</evidence>
<keyword evidence="2" id="KW-1185">Reference proteome</keyword>